<comment type="caution">
    <text evidence="6">The sequence shown here is derived from an EMBL/GenBank/DDBJ whole genome shotgun (WGS) entry which is preliminary data.</text>
</comment>
<keyword evidence="3" id="KW-0158">Chromosome</keyword>
<dbReference type="PRINTS" id="PR00622">
    <property type="entry name" value="HISTONEH3"/>
</dbReference>
<sequence length="458" mass="51137">MALEQWRCGKFGGTRSLLNCTSGGYPKLLWTAFLSDGYLKASFSSSSQRLVREIAQDFKTDLRFPSSAVMTLQALTGHIYLVEDTNLAASHAKQATVQPKEEDIQLARRLRGEPHQKIVGFQVASMRLPGPLIAPVDVRLACLQRHVGCFAGIHSHRHTPYLAIFDPGCQTRVLLPWAIICTFSEVISLPWLKNIKNGIRIHHSSRIGVPRANWTPNSGTKSDQYVVKSCRDKEEKYRAWVPNKSSFSVPSSEPEHLKAASYREFSNESFQPQAPSYFVHFPPSQRIPTLVAQKMHPRILHFNLLVIVFAFAHISYCASKRNETQQCVNEYGPTGDPQFIKCVNKKNSSFTCPKATCHMGLARTPVNANTSVDTNFVFDSCVQCASKTSCQYIRQIWVDKFIAIAENDTLIVNGHLYNATSGQSTIIKGDVTCWGGANHSDLNAQRPFCQTCVPLVKS</sequence>
<dbReference type="Gene3D" id="1.10.20.10">
    <property type="entry name" value="Histone, subunit A"/>
    <property type="match status" value="1"/>
</dbReference>
<evidence type="ECO:0000313" key="6">
    <source>
        <dbReference type="EMBL" id="MBW0532754.1"/>
    </source>
</evidence>
<dbReference type="Pfam" id="PF00125">
    <property type="entry name" value="Histone"/>
    <property type="match status" value="1"/>
</dbReference>
<name>A0A9Q3F4U2_9BASI</name>
<proteinExistence type="inferred from homology"/>
<comment type="similarity">
    <text evidence="2">Belongs to the histone H3 family.</text>
</comment>
<evidence type="ECO:0000256" key="2">
    <source>
        <dbReference type="ARBA" id="ARBA00010343"/>
    </source>
</evidence>
<evidence type="ECO:0000259" key="5">
    <source>
        <dbReference type="Pfam" id="PF00125"/>
    </source>
</evidence>
<keyword evidence="4" id="KW-0238">DNA-binding</keyword>
<evidence type="ECO:0000256" key="4">
    <source>
        <dbReference type="ARBA" id="ARBA00023269"/>
    </source>
</evidence>
<comment type="subcellular location">
    <subcellularLocation>
        <location evidence="1">Chromosome</location>
    </subcellularLocation>
</comment>
<dbReference type="EMBL" id="AVOT02037993">
    <property type="protein sequence ID" value="MBW0532754.1"/>
    <property type="molecule type" value="Genomic_DNA"/>
</dbReference>
<dbReference type="SUPFAM" id="SSF47113">
    <property type="entry name" value="Histone-fold"/>
    <property type="match status" value="1"/>
</dbReference>
<organism evidence="6 7">
    <name type="scientific">Austropuccinia psidii MF-1</name>
    <dbReference type="NCBI Taxonomy" id="1389203"/>
    <lineage>
        <taxon>Eukaryota</taxon>
        <taxon>Fungi</taxon>
        <taxon>Dikarya</taxon>
        <taxon>Basidiomycota</taxon>
        <taxon>Pucciniomycotina</taxon>
        <taxon>Pucciniomycetes</taxon>
        <taxon>Pucciniales</taxon>
        <taxon>Sphaerophragmiaceae</taxon>
        <taxon>Austropuccinia</taxon>
    </lineage>
</organism>
<accession>A0A9Q3F4U2</accession>
<dbReference type="Proteomes" id="UP000765509">
    <property type="component" value="Unassembled WGS sequence"/>
</dbReference>
<protein>
    <recommendedName>
        <fullName evidence="5">Core Histone H2A/H2B/H3 domain-containing protein</fullName>
    </recommendedName>
</protein>
<dbReference type="GO" id="GO:0000786">
    <property type="term" value="C:nucleosome"/>
    <property type="evidence" value="ECO:0007669"/>
    <property type="project" value="UniProtKB-KW"/>
</dbReference>
<evidence type="ECO:0000256" key="3">
    <source>
        <dbReference type="ARBA" id="ARBA00022454"/>
    </source>
</evidence>
<evidence type="ECO:0000313" key="7">
    <source>
        <dbReference type="Proteomes" id="UP000765509"/>
    </source>
</evidence>
<dbReference type="InterPro" id="IPR000164">
    <property type="entry name" value="Histone_H3/CENP-A"/>
</dbReference>
<feature type="domain" description="Core Histone H2A/H2B/H3" evidence="5">
    <location>
        <begin position="48"/>
        <end position="110"/>
    </location>
</feature>
<dbReference type="SMART" id="SM00428">
    <property type="entry name" value="H3"/>
    <property type="match status" value="1"/>
</dbReference>
<evidence type="ECO:0000256" key="1">
    <source>
        <dbReference type="ARBA" id="ARBA00004286"/>
    </source>
</evidence>
<dbReference type="AlphaFoldDB" id="A0A9Q3F4U2"/>
<gene>
    <name evidence="6" type="ORF">O181_072469</name>
</gene>
<dbReference type="InterPro" id="IPR007125">
    <property type="entry name" value="H2A/H2B/H3"/>
</dbReference>
<dbReference type="PANTHER" id="PTHR11426">
    <property type="entry name" value="HISTONE H3"/>
    <property type="match status" value="1"/>
</dbReference>
<keyword evidence="4" id="KW-0544">Nucleosome core</keyword>
<dbReference type="GO" id="GO:0030527">
    <property type="term" value="F:structural constituent of chromatin"/>
    <property type="evidence" value="ECO:0007669"/>
    <property type="project" value="InterPro"/>
</dbReference>
<dbReference type="GO" id="GO:0046982">
    <property type="term" value="F:protein heterodimerization activity"/>
    <property type="evidence" value="ECO:0007669"/>
    <property type="project" value="InterPro"/>
</dbReference>
<dbReference type="InterPro" id="IPR009072">
    <property type="entry name" value="Histone-fold"/>
</dbReference>
<dbReference type="GO" id="GO:0003677">
    <property type="term" value="F:DNA binding"/>
    <property type="evidence" value="ECO:0007669"/>
    <property type="project" value="InterPro"/>
</dbReference>
<keyword evidence="7" id="KW-1185">Reference proteome</keyword>
<reference evidence="6" key="1">
    <citation type="submission" date="2021-03" db="EMBL/GenBank/DDBJ databases">
        <title>Draft genome sequence of rust myrtle Austropuccinia psidii MF-1, a brazilian biotype.</title>
        <authorList>
            <person name="Quecine M.C."/>
            <person name="Pachon D.M.R."/>
            <person name="Bonatelli M.L."/>
            <person name="Correr F.H."/>
            <person name="Franceschini L.M."/>
            <person name="Leite T.F."/>
            <person name="Margarido G.R.A."/>
            <person name="Almeida C.A."/>
            <person name="Ferrarezi J.A."/>
            <person name="Labate C.A."/>
        </authorList>
    </citation>
    <scope>NUCLEOTIDE SEQUENCE</scope>
    <source>
        <strain evidence="6">MF-1</strain>
    </source>
</reference>